<evidence type="ECO:0000313" key="3">
    <source>
        <dbReference type="EMBL" id="MDP7736481.1"/>
    </source>
</evidence>
<evidence type="ECO:0000259" key="2">
    <source>
        <dbReference type="Pfam" id="PF00440"/>
    </source>
</evidence>
<dbReference type="AlphaFoldDB" id="A0AAJ1S2Y4"/>
<dbReference type="Gene3D" id="1.10.357.10">
    <property type="entry name" value="Tetracycline Repressor, domain 2"/>
    <property type="match status" value="1"/>
</dbReference>
<dbReference type="Proteomes" id="UP001229081">
    <property type="component" value="Unassembled WGS sequence"/>
</dbReference>
<dbReference type="RefSeq" id="WP_166433875.1">
    <property type="nucleotide sequence ID" value="NZ_JAUFSA010000001.1"/>
</dbReference>
<dbReference type="SUPFAM" id="SSF46689">
    <property type="entry name" value="Homeodomain-like"/>
    <property type="match status" value="1"/>
</dbReference>
<proteinExistence type="predicted"/>
<keyword evidence="1" id="KW-0238">DNA-binding</keyword>
<reference evidence="3" key="1">
    <citation type="submission" date="2023-06" db="EMBL/GenBank/DDBJ databases">
        <title>Identification of two novel mycobacterium reveal diversities and complexities of Mycobacterium gordonae clade.</title>
        <authorList>
            <person name="Matsumoto Y."/>
            <person name="Nakamura S."/>
            <person name="Motooka D."/>
            <person name="Fukushima K."/>
        </authorList>
    </citation>
    <scope>NUCLEOTIDE SEQUENCE</scope>
    <source>
        <strain evidence="3">TY812</strain>
    </source>
</reference>
<dbReference type="Pfam" id="PF00440">
    <property type="entry name" value="TetR_N"/>
    <property type="match status" value="1"/>
</dbReference>
<evidence type="ECO:0000313" key="4">
    <source>
        <dbReference type="Proteomes" id="UP001229081"/>
    </source>
</evidence>
<dbReference type="InterPro" id="IPR009057">
    <property type="entry name" value="Homeodomain-like_sf"/>
</dbReference>
<feature type="domain" description="HTH tetR-type" evidence="2">
    <location>
        <begin position="13"/>
        <end position="59"/>
    </location>
</feature>
<evidence type="ECO:0000256" key="1">
    <source>
        <dbReference type="ARBA" id="ARBA00023125"/>
    </source>
</evidence>
<gene>
    <name evidence="3" type="ORF">QXL92_17210</name>
</gene>
<dbReference type="GO" id="GO:0003677">
    <property type="term" value="F:DNA binding"/>
    <property type="evidence" value="ECO:0007669"/>
    <property type="project" value="UniProtKB-KW"/>
</dbReference>
<dbReference type="EMBL" id="JAUFSA010000001">
    <property type="protein sequence ID" value="MDP7736481.1"/>
    <property type="molecule type" value="Genomic_DNA"/>
</dbReference>
<dbReference type="InterPro" id="IPR001647">
    <property type="entry name" value="HTH_TetR"/>
</dbReference>
<comment type="caution">
    <text evidence="3">The sequence shown here is derived from an EMBL/GenBank/DDBJ whole genome shotgun (WGS) entry which is preliminary data.</text>
</comment>
<name>A0AAJ1S2Y4_9MYCO</name>
<sequence>MEEGSKEPARVTLIDTAERLIAEQGPAVSLRQVVAAAGQRNSAAIRYHFGTREQLISAVIEVRQSVFEPERLQRLAALEAERDFTARGLLQALLGPVFDHQRACAPGFHARFMEKIRDYPGVDLTGRRDWTATTLIVRRLEALAPPRPDSLRALRTRGLITVVFALLADLERAQHESSEQREMAEQATLDMVLGVVNSVTSSGAPAARRH</sequence>
<protein>
    <submittedName>
        <fullName evidence="3">TetR family transcriptional regulator</fullName>
    </submittedName>
</protein>
<accession>A0AAJ1S2Y4</accession>
<organism evidence="3 4">
    <name type="scientific">Mycobacterium paragordonae</name>
    <dbReference type="NCBI Taxonomy" id="1389713"/>
    <lineage>
        <taxon>Bacteria</taxon>
        <taxon>Bacillati</taxon>
        <taxon>Actinomycetota</taxon>
        <taxon>Actinomycetes</taxon>
        <taxon>Mycobacteriales</taxon>
        <taxon>Mycobacteriaceae</taxon>
        <taxon>Mycobacterium</taxon>
    </lineage>
</organism>